<dbReference type="InterPro" id="IPR029071">
    <property type="entry name" value="Ubiquitin-like_domsf"/>
</dbReference>
<feature type="compositionally biased region" description="Polar residues" evidence="3">
    <location>
        <begin position="384"/>
        <end position="404"/>
    </location>
</feature>
<dbReference type="InterPro" id="IPR006636">
    <property type="entry name" value="STI1_HS-bd"/>
</dbReference>
<dbReference type="GO" id="GO:0031593">
    <property type="term" value="F:polyubiquitin modification-dependent protein binding"/>
    <property type="evidence" value="ECO:0007669"/>
    <property type="project" value="TreeGrafter"/>
</dbReference>
<dbReference type="SUPFAM" id="SSF54236">
    <property type="entry name" value="Ubiquitin-like"/>
    <property type="match status" value="1"/>
</dbReference>
<comment type="caution">
    <text evidence="5">The sequence shown here is derived from an EMBL/GenBank/DDBJ whole genome shotgun (WGS) entry which is preliminary data.</text>
</comment>
<proteinExistence type="predicted"/>
<dbReference type="InterPro" id="IPR015496">
    <property type="entry name" value="Ubiquilin"/>
</dbReference>
<dbReference type="SMART" id="SM00213">
    <property type="entry name" value="UBQ"/>
    <property type="match status" value="1"/>
</dbReference>
<dbReference type="SMART" id="SM00727">
    <property type="entry name" value="STI1"/>
    <property type="match status" value="1"/>
</dbReference>
<dbReference type="OrthoDB" id="9450922at2759"/>
<accession>A0A851P122</accession>
<feature type="region of interest" description="Disordered" evidence="3">
    <location>
        <begin position="73"/>
        <end position="132"/>
    </location>
</feature>
<gene>
    <name evidence="5" type="primary">Ubqln1_1</name>
    <name evidence="5" type="ORF">PENPIL_R12336</name>
</gene>
<dbReference type="Gene3D" id="3.10.20.90">
    <property type="entry name" value="Phosphatidylinositol 3-kinase Catalytic Subunit, Chain A, domain 1"/>
    <property type="match status" value="1"/>
</dbReference>
<feature type="region of interest" description="Disordered" evidence="3">
    <location>
        <begin position="384"/>
        <end position="407"/>
    </location>
</feature>
<dbReference type="Proteomes" id="UP000613066">
    <property type="component" value="Unassembled WGS sequence"/>
</dbReference>
<keyword evidence="2" id="KW-0963">Cytoplasm</keyword>
<name>A0A851P122_9GALL</name>
<dbReference type="FunFam" id="3.10.20.90:FF:000095">
    <property type="entry name" value="Ubiquilin 4"/>
    <property type="match status" value="1"/>
</dbReference>
<dbReference type="EMBL" id="WBMW01005033">
    <property type="protein sequence ID" value="NXC48489.1"/>
    <property type="molecule type" value="Genomic_DNA"/>
</dbReference>
<dbReference type="AlphaFoldDB" id="A0A851P122"/>
<evidence type="ECO:0000256" key="2">
    <source>
        <dbReference type="ARBA" id="ARBA00022490"/>
    </source>
</evidence>
<dbReference type="GO" id="GO:0006511">
    <property type="term" value="P:ubiquitin-dependent protein catabolic process"/>
    <property type="evidence" value="ECO:0007669"/>
    <property type="project" value="TreeGrafter"/>
</dbReference>
<dbReference type="PROSITE" id="PS50053">
    <property type="entry name" value="UBIQUITIN_2"/>
    <property type="match status" value="1"/>
</dbReference>
<evidence type="ECO:0000256" key="3">
    <source>
        <dbReference type="SAM" id="MobiDB-lite"/>
    </source>
</evidence>
<dbReference type="GO" id="GO:0005829">
    <property type="term" value="C:cytosol"/>
    <property type="evidence" value="ECO:0007669"/>
    <property type="project" value="TreeGrafter"/>
</dbReference>
<evidence type="ECO:0000256" key="1">
    <source>
        <dbReference type="ARBA" id="ARBA00004496"/>
    </source>
</evidence>
<protein>
    <submittedName>
        <fullName evidence="5">UBQL1 protein</fullName>
    </submittedName>
</protein>
<evidence type="ECO:0000259" key="4">
    <source>
        <dbReference type="PROSITE" id="PS50053"/>
    </source>
</evidence>
<evidence type="ECO:0000313" key="6">
    <source>
        <dbReference type="Proteomes" id="UP000613066"/>
    </source>
</evidence>
<feature type="non-terminal residue" evidence="5">
    <location>
        <position position="450"/>
    </location>
</feature>
<feature type="domain" description="Ubiquitin-like" evidence="4">
    <location>
        <begin position="2"/>
        <end position="76"/>
    </location>
</feature>
<evidence type="ECO:0000313" key="5">
    <source>
        <dbReference type="EMBL" id="NXC48489.1"/>
    </source>
</evidence>
<feature type="non-terminal residue" evidence="5">
    <location>
        <position position="1"/>
    </location>
</feature>
<reference evidence="5" key="1">
    <citation type="submission" date="2019-09" db="EMBL/GenBank/DDBJ databases">
        <title>Bird 10,000 Genomes (B10K) Project - Family phase.</title>
        <authorList>
            <person name="Zhang G."/>
        </authorList>
    </citation>
    <scope>NUCLEOTIDE SEQUENCE</scope>
    <source>
        <strain evidence="5">B10K-DU-001-08</strain>
        <tissue evidence="5">Muscle</tissue>
    </source>
</reference>
<dbReference type="Pfam" id="PF23195">
    <property type="entry name" value="UBQLN1"/>
    <property type="match status" value="1"/>
</dbReference>
<organism evidence="5 6">
    <name type="scientific">Penelope pileata</name>
    <dbReference type="NCBI Taxonomy" id="1118817"/>
    <lineage>
        <taxon>Eukaryota</taxon>
        <taxon>Metazoa</taxon>
        <taxon>Chordata</taxon>
        <taxon>Craniata</taxon>
        <taxon>Vertebrata</taxon>
        <taxon>Euteleostomi</taxon>
        <taxon>Archelosauria</taxon>
        <taxon>Archosauria</taxon>
        <taxon>Dinosauria</taxon>
        <taxon>Saurischia</taxon>
        <taxon>Theropoda</taxon>
        <taxon>Coelurosauria</taxon>
        <taxon>Aves</taxon>
        <taxon>Neognathae</taxon>
        <taxon>Galloanserae</taxon>
        <taxon>Galliformes</taxon>
        <taxon>Cracidae</taxon>
        <taxon>Penelope</taxon>
    </lineage>
</organism>
<sequence>IIQVTVKTLKQKEQFEVAQSSTIQEFKKDISERFKTPCELLVLIFAGKVLKDQDTLSQHGVCSGVNIHLVVRSPKRPRDGPADQGAAVHTLTHSSSAPRPDPPGAVGAADLQPGNSGPGHRGPLVQDGQCGAGPEHHQQFLLGVTGTSLLGLDTIDVSGVVSSIQSPDASMHSLRSAEAPSTFGPSILSNLGVVSDIIISVPQVQQLAEQNPEINHILSNPHTIREMLEAYSSPAVMQEMIRNQDLAMSNLESIPGGYSALEQLYREIEEPILDAVQTQMEDSVFAALDSSPPLSGAVLPARTENRQPLPNPWAPQSQGGSSSAFPWHEHSAKSIAGENIIELSVVEPSPGGVQSMVQQLTENSVLMQDLESTLTNPEGPVQVLLNSDQTSGDRSPSPQEQCTQPLPPEMENAEISALLRNPRALRALLQVQLGLQTLTAEVPELMLSLG</sequence>
<feature type="compositionally biased region" description="Polar residues" evidence="3">
    <location>
        <begin position="314"/>
        <end position="324"/>
    </location>
</feature>
<dbReference type="Pfam" id="PF00240">
    <property type="entry name" value="ubiquitin"/>
    <property type="match status" value="1"/>
</dbReference>
<dbReference type="PANTHER" id="PTHR10677">
    <property type="entry name" value="UBIQUILIN"/>
    <property type="match status" value="1"/>
</dbReference>
<comment type="subcellular location">
    <subcellularLocation>
        <location evidence="1">Cytoplasm</location>
    </subcellularLocation>
</comment>
<dbReference type="FunFam" id="1.10.260.100:FF:000001">
    <property type="entry name" value="Ubiquilin 1"/>
    <property type="match status" value="1"/>
</dbReference>
<dbReference type="InterPro" id="IPR000626">
    <property type="entry name" value="Ubiquitin-like_dom"/>
</dbReference>
<dbReference type="PANTHER" id="PTHR10677:SF16">
    <property type="entry name" value="UBIQUILIN-1"/>
    <property type="match status" value="1"/>
</dbReference>
<feature type="region of interest" description="Disordered" evidence="3">
    <location>
        <begin position="296"/>
        <end position="326"/>
    </location>
</feature>
<keyword evidence="6" id="KW-1185">Reference proteome</keyword>
<dbReference type="Gene3D" id="1.10.260.100">
    <property type="match status" value="1"/>
</dbReference>